<proteinExistence type="predicted"/>
<gene>
    <name evidence="2" type="ORF">METZ01_LOCUS185885</name>
</gene>
<reference evidence="2" key="1">
    <citation type="submission" date="2018-05" db="EMBL/GenBank/DDBJ databases">
        <authorList>
            <person name="Lanie J.A."/>
            <person name="Ng W.-L."/>
            <person name="Kazmierczak K.M."/>
            <person name="Andrzejewski T.M."/>
            <person name="Davidsen T.M."/>
            <person name="Wayne K.J."/>
            <person name="Tettelin H."/>
            <person name="Glass J.I."/>
            <person name="Rusch D."/>
            <person name="Podicherti R."/>
            <person name="Tsui H.-C.T."/>
            <person name="Winkler M.E."/>
        </authorList>
    </citation>
    <scope>NUCLEOTIDE SEQUENCE</scope>
</reference>
<evidence type="ECO:0000256" key="1">
    <source>
        <dbReference type="SAM" id="Phobius"/>
    </source>
</evidence>
<dbReference type="EMBL" id="UINC01037482">
    <property type="protein sequence ID" value="SVB33031.1"/>
    <property type="molecule type" value="Genomic_DNA"/>
</dbReference>
<accession>A0A382D5M9</accession>
<keyword evidence="1" id="KW-0472">Membrane</keyword>
<keyword evidence="1" id="KW-1133">Transmembrane helix</keyword>
<sequence length="105" mass="12276">MKIFTKRFNRTLSKLQESFLIENRENKRMLDAYIKYAEGSASEEELDAANYQLQQIFKNLGLGILLILPFSPVTLPFIFSKAKELNIDLIPNWYKSLSNDDDRLE</sequence>
<evidence type="ECO:0008006" key="3">
    <source>
        <dbReference type="Google" id="ProtNLM"/>
    </source>
</evidence>
<dbReference type="AlphaFoldDB" id="A0A382D5M9"/>
<keyword evidence="1" id="KW-0812">Transmembrane</keyword>
<protein>
    <recommendedName>
        <fullName evidence="3">Letm1 RBD domain-containing protein</fullName>
    </recommendedName>
</protein>
<feature type="transmembrane region" description="Helical" evidence="1">
    <location>
        <begin position="60"/>
        <end position="79"/>
    </location>
</feature>
<evidence type="ECO:0000313" key="2">
    <source>
        <dbReference type="EMBL" id="SVB33031.1"/>
    </source>
</evidence>
<name>A0A382D5M9_9ZZZZ</name>
<organism evidence="2">
    <name type="scientific">marine metagenome</name>
    <dbReference type="NCBI Taxonomy" id="408172"/>
    <lineage>
        <taxon>unclassified sequences</taxon>
        <taxon>metagenomes</taxon>
        <taxon>ecological metagenomes</taxon>
    </lineage>
</organism>